<dbReference type="AlphaFoldDB" id="A0A3M7RR58"/>
<evidence type="ECO:0000256" key="1">
    <source>
        <dbReference type="SAM" id="Phobius"/>
    </source>
</evidence>
<feature type="transmembrane region" description="Helical" evidence="1">
    <location>
        <begin position="99"/>
        <end position="122"/>
    </location>
</feature>
<keyword evidence="1" id="KW-0812">Transmembrane</keyword>
<sequence>MFHSSFLVPVHLSGLECVSKTKITYASIQRIYVLVPARETLENKPYKLLYVDDFHMALAFLFKDFFYFEQYSDPADVNRRKAFAELILLTDLQSIQNDFFFRLMMALFTTPFDGAMFFILLINNNIKKIKEILRSGNYCFDASCDKNERVPLLRKMCQINQKC</sequence>
<evidence type="ECO:0000313" key="3">
    <source>
        <dbReference type="Proteomes" id="UP000276133"/>
    </source>
</evidence>
<keyword evidence="1" id="KW-0472">Membrane</keyword>
<accession>A0A3M7RR58</accession>
<keyword evidence="3" id="KW-1185">Reference proteome</keyword>
<organism evidence="2 3">
    <name type="scientific">Brachionus plicatilis</name>
    <name type="common">Marine rotifer</name>
    <name type="synonym">Brachionus muelleri</name>
    <dbReference type="NCBI Taxonomy" id="10195"/>
    <lineage>
        <taxon>Eukaryota</taxon>
        <taxon>Metazoa</taxon>
        <taxon>Spiralia</taxon>
        <taxon>Gnathifera</taxon>
        <taxon>Rotifera</taxon>
        <taxon>Eurotatoria</taxon>
        <taxon>Monogononta</taxon>
        <taxon>Pseudotrocha</taxon>
        <taxon>Ploima</taxon>
        <taxon>Brachionidae</taxon>
        <taxon>Brachionus</taxon>
    </lineage>
</organism>
<dbReference type="EMBL" id="REGN01002832">
    <property type="protein sequence ID" value="RNA25949.1"/>
    <property type="molecule type" value="Genomic_DNA"/>
</dbReference>
<name>A0A3M7RR58_BRAPC</name>
<proteinExistence type="predicted"/>
<keyword evidence="1" id="KW-1133">Transmembrane helix</keyword>
<evidence type="ECO:0000313" key="2">
    <source>
        <dbReference type="EMBL" id="RNA25949.1"/>
    </source>
</evidence>
<dbReference type="Proteomes" id="UP000276133">
    <property type="component" value="Unassembled WGS sequence"/>
</dbReference>
<gene>
    <name evidence="2" type="ORF">BpHYR1_037858</name>
</gene>
<reference evidence="2 3" key="1">
    <citation type="journal article" date="2018" name="Sci. Rep.">
        <title>Genomic signatures of local adaptation to the degree of environmental predictability in rotifers.</title>
        <authorList>
            <person name="Franch-Gras L."/>
            <person name="Hahn C."/>
            <person name="Garcia-Roger E.M."/>
            <person name="Carmona M.J."/>
            <person name="Serra M."/>
            <person name="Gomez A."/>
        </authorList>
    </citation>
    <scope>NUCLEOTIDE SEQUENCE [LARGE SCALE GENOMIC DNA]</scope>
    <source>
        <strain evidence="2">HYR1</strain>
    </source>
</reference>
<protein>
    <submittedName>
        <fullName evidence="2">Uncharacterized protein</fullName>
    </submittedName>
</protein>
<comment type="caution">
    <text evidence="2">The sequence shown here is derived from an EMBL/GenBank/DDBJ whole genome shotgun (WGS) entry which is preliminary data.</text>
</comment>